<comment type="subcellular location">
    <subcellularLocation>
        <location evidence="1 8">Bacterial flagellum basal body</location>
    </subcellularLocation>
</comment>
<keyword evidence="4 8" id="KW-0975">Bacterial flagellum</keyword>
<evidence type="ECO:0000256" key="6">
    <source>
        <dbReference type="ARBA" id="ARBA00032912"/>
    </source>
</evidence>
<keyword evidence="13" id="KW-1185">Reference proteome</keyword>
<dbReference type="InterPro" id="IPR019776">
    <property type="entry name" value="Flagellar_basal_body_rod_CS"/>
</dbReference>
<dbReference type="RefSeq" id="WP_055187319.1">
    <property type="nucleotide sequence ID" value="NZ_FPBS01000021.1"/>
</dbReference>
<feature type="domain" description="Flagellar hook protein FlgE/F/G-like D1" evidence="11">
    <location>
        <begin position="96"/>
        <end position="159"/>
    </location>
</feature>
<name>A0A0P7KQT7_9RHOB</name>
<evidence type="ECO:0000256" key="1">
    <source>
        <dbReference type="ARBA" id="ARBA00004117"/>
    </source>
</evidence>
<evidence type="ECO:0000256" key="4">
    <source>
        <dbReference type="ARBA" id="ARBA00023143"/>
    </source>
</evidence>
<dbReference type="InterPro" id="IPR010930">
    <property type="entry name" value="Flg_bb/hook_C_dom"/>
</dbReference>
<dbReference type="InterPro" id="IPR001444">
    <property type="entry name" value="Flag_bb_rod_N"/>
</dbReference>
<gene>
    <name evidence="12" type="primary">flgG</name>
    <name evidence="12" type="ORF">AKJ29_06315</name>
</gene>
<dbReference type="GO" id="GO:0071978">
    <property type="term" value="P:bacterial-type flagellum-dependent swarming motility"/>
    <property type="evidence" value="ECO:0007669"/>
    <property type="project" value="TreeGrafter"/>
</dbReference>
<dbReference type="InterPro" id="IPR053967">
    <property type="entry name" value="LlgE_F_G-like_D1"/>
</dbReference>
<evidence type="ECO:0000259" key="11">
    <source>
        <dbReference type="Pfam" id="PF22692"/>
    </source>
</evidence>
<evidence type="ECO:0000259" key="10">
    <source>
        <dbReference type="Pfam" id="PF06429"/>
    </source>
</evidence>
<dbReference type="EMBL" id="LKBA01000001">
    <property type="protein sequence ID" value="KPN64840.1"/>
    <property type="molecule type" value="Genomic_DNA"/>
</dbReference>
<dbReference type="NCBIfam" id="TIGR02488">
    <property type="entry name" value="flgG_G_neg"/>
    <property type="match status" value="1"/>
</dbReference>
<comment type="subunit">
    <text evidence="5 8">The basal body constitutes a major portion of the flagellar organelle and consists of four rings (L,P,S, and M) mounted on a central rod. The rod consists of about 26 subunits of FlgG in the distal portion, and FlgB, FlgC and FlgF are thought to build up the proximal portion of the rod with about 6 subunits each.</text>
</comment>
<sequence length="261" mass="27554">MRSLQIAATGMLAQQMRVETISNNLANMSTTGYNARRAEFADLHYQQATRPGSIAASDGTVIPAGVQLGLGVRPAAVSMMVEQGSLSQTNGELDLAIEGKGYLEVTLPSGNAAYTRDGALKLSPDGQILNTDGYVVAPGITIPDDARSVSINAEGEVYVYFKDVVEPELMGAFTLTNFTNEKGLEAIGSNLYLETTASGAPLTAAPGQDGLGTLRQGYLENSSVDAVREITELIEAQRGYELNSKVITAADQMLAATTQVR</sequence>
<evidence type="ECO:0000256" key="8">
    <source>
        <dbReference type="RuleBase" id="RU362116"/>
    </source>
</evidence>
<dbReference type="NCBIfam" id="TIGR03506">
    <property type="entry name" value="FlgEFG_subfam"/>
    <property type="match status" value="2"/>
</dbReference>
<comment type="similarity">
    <text evidence="2 8">Belongs to the flagella basal body rod proteins family.</text>
</comment>
<protein>
    <recommendedName>
        <fullName evidence="3 7">Flagellar basal-body rod protein FlgG</fullName>
    </recommendedName>
    <alternativeName>
        <fullName evidence="6 8">Distal rod protein</fullName>
    </alternativeName>
</protein>
<dbReference type="STRING" id="154981.AKJ29_06315"/>
<dbReference type="AlphaFoldDB" id="A0A0P7KQT7"/>
<dbReference type="GO" id="GO:0009426">
    <property type="term" value="C:bacterial-type flagellum basal body, distal rod"/>
    <property type="evidence" value="ECO:0007669"/>
    <property type="project" value="UniProtKB-UniRule"/>
</dbReference>
<evidence type="ECO:0000256" key="3">
    <source>
        <dbReference type="ARBA" id="ARBA00017948"/>
    </source>
</evidence>
<evidence type="ECO:0000259" key="9">
    <source>
        <dbReference type="Pfam" id="PF00460"/>
    </source>
</evidence>
<dbReference type="PROSITE" id="PS00588">
    <property type="entry name" value="FLAGELLA_BB_ROD"/>
    <property type="match status" value="1"/>
</dbReference>
<keyword evidence="12" id="KW-0969">Cilium</keyword>
<organism evidence="12 13">
    <name type="scientific">Aliiroseovarius crassostreae</name>
    <dbReference type="NCBI Taxonomy" id="154981"/>
    <lineage>
        <taxon>Bacteria</taxon>
        <taxon>Pseudomonadati</taxon>
        <taxon>Pseudomonadota</taxon>
        <taxon>Alphaproteobacteria</taxon>
        <taxon>Rhodobacterales</taxon>
        <taxon>Paracoccaceae</taxon>
        <taxon>Aliiroseovarius</taxon>
    </lineage>
</organism>
<comment type="caution">
    <text evidence="12">The sequence shown here is derived from an EMBL/GenBank/DDBJ whole genome shotgun (WGS) entry which is preliminary data.</text>
</comment>
<evidence type="ECO:0000256" key="2">
    <source>
        <dbReference type="ARBA" id="ARBA00009677"/>
    </source>
</evidence>
<dbReference type="InterPro" id="IPR020013">
    <property type="entry name" value="Flagellar_FlgE/F/G"/>
</dbReference>
<evidence type="ECO:0000256" key="5">
    <source>
        <dbReference type="ARBA" id="ARBA00025933"/>
    </source>
</evidence>
<feature type="domain" description="Flagellar basal body rod protein N-terminal" evidence="9">
    <location>
        <begin position="4"/>
        <end position="33"/>
    </location>
</feature>
<keyword evidence="12" id="KW-0966">Cell projection</keyword>
<dbReference type="Pfam" id="PF00460">
    <property type="entry name" value="Flg_bb_rod"/>
    <property type="match status" value="1"/>
</dbReference>
<dbReference type="InterPro" id="IPR012834">
    <property type="entry name" value="FlgG_G_neg"/>
</dbReference>
<evidence type="ECO:0000256" key="7">
    <source>
        <dbReference type="NCBIfam" id="TIGR02488"/>
    </source>
</evidence>
<evidence type="ECO:0000313" key="13">
    <source>
        <dbReference type="Proteomes" id="UP000050471"/>
    </source>
</evidence>
<proteinExistence type="inferred from homology"/>
<dbReference type="Proteomes" id="UP000050471">
    <property type="component" value="Unassembled WGS sequence"/>
</dbReference>
<accession>A0A0P7KQT7</accession>
<dbReference type="InterPro" id="IPR037925">
    <property type="entry name" value="FlgE/F/G-like"/>
</dbReference>
<dbReference type="SUPFAM" id="SSF117143">
    <property type="entry name" value="Flagellar hook protein flgE"/>
    <property type="match status" value="1"/>
</dbReference>
<reference evidence="12 13" key="1">
    <citation type="submission" date="2015-09" db="EMBL/GenBank/DDBJ databases">
        <title>Draft genome sequence of Aliiroseovarius crassostreae CV919-312TSm, the causative agent of Roseovarius Oyster Disease (formerly Juvenile Oyster Disease).</title>
        <authorList>
            <person name="Kessner L."/>
            <person name="Spinard E."/>
            <person name="Nelson D."/>
        </authorList>
    </citation>
    <scope>NUCLEOTIDE SEQUENCE [LARGE SCALE GENOMIC DNA]</scope>
    <source>
        <strain evidence="12 13">CV919-312</strain>
    </source>
</reference>
<dbReference type="Pfam" id="PF22692">
    <property type="entry name" value="LlgE_F_G_D1"/>
    <property type="match status" value="1"/>
</dbReference>
<dbReference type="PANTHER" id="PTHR30435">
    <property type="entry name" value="FLAGELLAR PROTEIN"/>
    <property type="match status" value="1"/>
</dbReference>
<dbReference type="PANTHER" id="PTHR30435:SF19">
    <property type="entry name" value="FLAGELLAR BASAL-BODY ROD PROTEIN FLGG"/>
    <property type="match status" value="1"/>
</dbReference>
<dbReference type="Pfam" id="PF06429">
    <property type="entry name" value="Flg_bbr_C"/>
    <property type="match status" value="1"/>
</dbReference>
<evidence type="ECO:0000313" key="12">
    <source>
        <dbReference type="EMBL" id="KPN64840.1"/>
    </source>
</evidence>
<dbReference type="OrthoDB" id="9804559at2"/>
<feature type="domain" description="Flagellar basal-body/hook protein C-terminal" evidence="10">
    <location>
        <begin position="215"/>
        <end position="259"/>
    </location>
</feature>
<keyword evidence="12" id="KW-0282">Flagellum</keyword>